<dbReference type="Proteomes" id="UP000287651">
    <property type="component" value="Unassembled WGS sequence"/>
</dbReference>
<dbReference type="PANTHER" id="PTHR33623">
    <property type="entry name" value="OS04G0572500 PROTEIN"/>
    <property type="match status" value="1"/>
</dbReference>
<evidence type="ECO:0000313" key="2">
    <source>
        <dbReference type="EMBL" id="RRT67991.1"/>
    </source>
</evidence>
<gene>
    <name evidence="2" type="ORF">B296_00026135</name>
</gene>
<evidence type="ECO:0000313" key="3">
    <source>
        <dbReference type="Proteomes" id="UP000287651"/>
    </source>
</evidence>
<feature type="compositionally biased region" description="Basic residues" evidence="1">
    <location>
        <begin position="215"/>
        <end position="224"/>
    </location>
</feature>
<evidence type="ECO:0000256" key="1">
    <source>
        <dbReference type="SAM" id="MobiDB-lite"/>
    </source>
</evidence>
<proteinExistence type="predicted"/>
<evidence type="ECO:0008006" key="4">
    <source>
        <dbReference type="Google" id="ProtNLM"/>
    </source>
</evidence>
<name>A0A426ZVJ2_ENSVE</name>
<sequence length="544" mass="60359">VVMARKPLMLKDYLELDCDSESGGEGFWQAPMRASDADADADAATMRRLLDAELRGGSGGRRLPRTRSMSAITRISAVINAIRLLPFAVASSASALSGERRSGQEGLLSRSFSRRLRGSFWRKTGKTAASEEVENRVRVKDIVRLRSLEEEANGDEQRSFGFPSPTISSCSSWSESDSYGSDFLPSTASTDASDDIPPAGADTTEDENKCSPRASPRRSPRACRKTTGEGFAASHRLAPKVTESEGTGSPQCHLEEEAEQQQQLSPVSVMDFPSQEEDDPASRSFRHSLAKLESTPPVHLFSLLLETQQLLCSRLHILAAEYRTPWVLVFRRNLLPLSPGLSGAGFNHARSRLYGSSVAAGTKLQQLKKIGRFESYVDMSPVDLDRRFSSSDEQVPGHGEEGASRERKAWGLLGQLKISCHADLQERSTEKLLVDFFIQRLSSFEDAGDNLDRPLRRMQRCWTYAVRREPAAEDAVLNTARDWIEGARSGDLDDYHGEATLREMERDGRWRSFEGEEEGELGVDLERLVLGSLMEEVLEEFVSC</sequence>
<accession>A0A426ZVJ2</accession>
<protein>
    <recommendedName>
        <fullName evidence="4">DUF4378 domain-containing protein</fullName>
    </recommendedName>
</protein>
<comment type="caution">
    <text evidence="2">The sequence shown here is derived from an EMBL/GenBank/DDBJ whole genome shotgun (WGS) entry which is preliminary data.</text>
</comment>
<organism evidence="2 3">
    <name type="scientific">Ensete ventricosum</name>
    <name type="common">Abyssinian banana</name>
    <name type="synonym">Musa ensete</name>
    <dbReference type="NCBI Taxonomy" id="4639"/>
    <lineage>
        <taxon>Eukaryota</taxon>
        <taxon>Viridiplantae</taxon>
        <taxon>Streptophyta</taxon>
        <taxon>Embryophyta</taxon>
        <taxon>Tracheophyta</taxon>
        <taxon>Spermatophyta</taxon>
        <taxon>Magnoliopsida</taxon>
        <taxon>Liliopsida</taxon>
        <taxon>Zingiberales</taxon>
        <taxon>Musaceae</taxon>
        <taxon>Ensete</taxon>
    </lineage>
</organism>
<dbReference type="PANTHER" id="PTHR33623:SF4">
    <property type="entry name" value="DUF4378 DOMAIN-CONTAINING PROTEIN"/>
    <property type="match status" value="1"/>
</dbReference>
<feature type="non-terminal residue" evidence="2">
    <location>
        <position position="1"/>
    </location>
</feature>
<dbReference type="AlphaFoldDB" id="A0A426ZVJ2"/>
<reference evidence="2 3" key="1">
    <citation type="journal article" date="2014" name="Agronomy (Basel)">
        <title>A Draft Genome Sequence for Ensete ventricosum, the Drought-Tolerant Tree Against Hunger.</title>
        <authorList>
            <person name="Harrison J."/>
            <person name="Moore K.A."/>
            <person name="Paszkiewicz K."/>
            <person name="Jones T."/>
            <person name="Grant M."/>
            <person name="Ambacheew D."/>
            <person name="Muzemil S."/>
            <person name="Studholme D.J."/>
        </authorList>
    </citation>
    <scope>NUCLEOTIDE SEQUENCE [LARGE SCALE GENOMIC DNA]</scope>
</reference>
<dbReference type="EMBL" id="AMZH03004847">
    <property type="protein sequence ID" value="RRT67991.1"/>
    <property type="molecule type" value="Genomic_DNA"/>
</dbReference>
<feature type="region of interest" description="Disordered" evidence="1">
    <location>
        <begin position="180"/>
        <end position="265"/>
    </location>
</feature>